<evidence type="ECO:0000313" key="2">
    <source>
        <dbReference type="Proteomes" id="UP000292702"/>
    </source>
</evidence>
<reference evidence="1 2" key="1">
    <citation type="submission" date="2018-11" db="EMBL/GenBank/DDBJ databases">
        <title>Genome assembly of Steccherinum ochraceum LE-BIN_3174, the white-rot fungus of the Steccherinaceae family (The Residual Polyporoid clade, Polyporales, Basidiomycota).</title>
        <authorList>
            <person name="Fedorova T.V."/>
            <person name="Glazunova O.A."/>
            <person name="Landesman E.O."/>
            <person name="Moiseenko K.V."/>
            <person name="Psurtseva N.V."/>
            <person name="Savinova O.S."/>
            <person name="Shakhova N.V."/>
            <person name="Tyazhelova T.V."/>
            <person name="Vasina D.V."/>
        </authorList>
    </citation>
    <scope>NUCLEOTIDE SEQUENCE [LARGE SCALE GENOMIC DNA]</scope>
    <source>
        <strain evidence="1 2">LE-BIN_3174</strain>
    </source>
</reference>
<organism evidence="1 2">
    <name type="scientific">Steccherinum ochraceum</name>
    <dbReference type="NCBI Taxonomy" id="92696"/>
    <lineage>
        <taxon>Eukaryota</taxon>
        <taxon>Fungi</taxon>
        <taxon>Dikarya</taxon>
        <taxon>Basidiomycota</taxon>
        <taxon>Agaricomycotina</taxon>
        <taxon>Agaricomycetes</taxon>
        <taxon>Polyporales</taxon>
        <taxon>Steccherinaceae</taxon>
        <taxon>Steccherinum</taxon>
    </lineage>
</organism>
<gene>
    <name evidence="1" type="ORF">EIP91_001153</name>
</gene>
<sequence length="96" mass="10035">MRPIAIAAVAVATASPSLATSSQGALKRVVSGRALARRSGTVDNADSHILFPRAFTRPRVVRSWQDEIGEGLSDLSSGLTGISRYSAPLKGNNGLM</sequence>
<dbReference type="Proteomes" id="UP000292702">
    <property type="component" value="Unassembled WGS sequence"/>
</dbReference>
<name>A0A4R0RGY0_9APHY</name>
<keyword evidence="2" id="KW-1185">Reference proteome</keyword>
<evidence type="ECO:0000313" key="1">
    <source>
        <dbReference type="EMBL" id="TCD66596.1"/>
    </source>
</evidence>
<proteinExistence type="predicted"/>
<dbReference type="EMBL" id="RWJN01000129">
    <property type="protein sequence ID" value="TCD66596.1"/>
    <property type="molecule type" value="Genomic_DNA"/>
</dbReference>
<comment type="caution">
    <text evidence="1">The sequence shown here is derived from an EMBL/GenBank/DDBJ whole genome shotgun (WGS) entry which is preliminary data.</text>
</comment>
<accession>A0A4R0RGY0</accession>
<protein>
    <submittedName>
        <fullName evidence="1">Uncharacterized protein</fullName>
    </submittedName>
</protein>
<dbReference type="AlphaFoldDB" id="A0A4R0RGY0"/>